<dbReference type="PANTHER" id="PTHR11890">
    <property type="entry name" value="INTERLEUKIN-1 RECEPTOR FAMILY MEMBER"/>
    <property type="match status" value="1"/>
</dbReference>
<evidence type="ECO:0000256" key="6">
    <source>
        <dbReference type="ARBA" id="ARBA00022801"/>
    </source>
</evidence>
<feature type="region of interest" description="Disordered" evidence="14">
    <location>
        <begin position="654"/>
        <end position="688"/>
    </location>
</feature>
<dbReference type="Pfam" id="PF01582">
    <property type="entry name" value="TIR"/>
    <property type="match status" value="1"/>
</dbReference>
<dbReference type="PRINTS" id="PR01537">
    <property type="entry name" value="INTRLKN1R1F"/>
</dbReference>
<dbReference type="KEGG" id="acs:100563166"/>
<dbReference type="PROSITE" id="PS50104">
    <property type="entry name" value="TIR"/>
    <property type="match status" value="1"/>
</dbReference>
<dbReference type="Bgee" id="ENSACAG00000000773">
    <property type="expression patterns" value="Expressed in brain and 4 other cell types or tissues"/>
</dbReference>
<feature type="chain" id="PRO_5033045957" evidence="16">
    <location>
        <begin position="22"/>
        <end position="701"/>
    </location>
</feature>
<organism evidence="19 20">
    <name type="scientific">Anolis carolinensis</name>
    <name type="common">Green anole</name>
    <name type="synonym">American chameleon</name>
    <dbReference type="NCBI Taxonomy" id="28377"/>
    <lineage>
        <taxon>Eukaryota</taxon>
        <taxon>Metazoa</taxon>
        <taxon>Chordata</taxon>
        <taxon>Craniata</taxon>
        <taxon>Vertebrata</taxon>
        <taxon>Euteleostomi</taxon>
        <taxon>Lepidosauria</taxon>
        <taxon>Squamata</taxon>
        <taxon>Bifurcata</taxon>
        <taxon>Unidentata</taxon>
        <taxon>Episquamata</taxon>
        <taxon>Toxicofera</taxon>
        <taxon>Iguania</taxon>
        <taxon>Dactyloidae</taxon>
        <taxon>Anolis</taxon>
    </lineage>
</organism>
<dbReference type="SMART" id="SM00409">
    <property type="entry name" value="IG"/>
    <property type="match status" value="3"/>
</dbReference>
<reference evidence="19" key="2">
    <citation type="submission" date="2025-08" db="UniProtKB">
        <authorList>
            <consortium name="Ensembl"/>
        </authorList>
    </citation>
    <scope>IDENTIFICATION</scope>
</reference>
<evidence type="ECO:0000256" key="16">
    <source>
        <dbReference type="SAM" id="SignalP"/>
    </source>
</evidence>
<dbReference type="InterPro" id="IPR015621">
    <property type="entry name" value="IL-1_rcpt_fam"/>
</dbReference>
<dbReference type="InterPro" id="IPR007110">
    <property type="entry name" value="Ig-like_dom"/>
</dbReference>
<evidence type="ECO:0000313" key="20">
    <source>
        <dbReference type="Proteomes" id="UP000001646"/>
    </source>
</evidence>
<evidence type="ECO:0000313" key="19">
    <source>
        <dbReference type="Ensembl" id="ENSACAP00000034256.1"/>
    </source>
</evidence>
<dbReference type="Pfam" id="PF13927">
    <property type="entry name" value="Ig_3"/>
    <property type="match status" value="1"/>
</dbReference>
<feature type="domain" description="TIR" evidence="17">
    <location>
        <begin position="407"/>
        <end position="548"/>
    </location>
</feature>
<keyword evidence="20" id="KW-1185">Reference proteome</keyword>
<dbReference type="PANTHER" id="PTHR11890:SF20">
    <property type="entry name" value="INTERLEUKIN-1 RECEPTOR ACCESSORY PROTEIN"/>
    <property type="match status" value="1"/>
</dbReference>
<keyword evidence="3 15" id="KW-0812">Transmembrane</keyword>
<protein>
    <submittedName>
        <fullName evidence="19">Interleukin 1 receptor accessory protein</fullName>
    </submittedName>
</protein>
<dbReference type="FunFam" id="3.40.50.10140:FF:000002">
    <property type="entry name" value="Interleukin 1 receptor accessory protein"/>
    <property type="match status" value="1"/>
</dbReference>
<keyword evidence="5" id="KW-0677">Repeat</keyword>
<feature type="signal peptide" evidence="16">
    <location>
        <begin position="1"/>
        <end position="21"/>
    </location>
</feature>
<evidence type="ECO:0000256" key="3">
    <source>
        <dbReference type="ARBA" id="ARBA00022692"/>
    </source>
</evidence>
<keyword evidence="13" id="KW-0393">Immunoglobulin domain</keyword>
<dbReference type="Pfam" id="PF18452">
    <property type="entry name" value="Ig_6"/>
    <property type="match status" value="1"/>
</dbReference>
<dbReference type="InterPro" id="IPR041416">
    <property type="entry name" value="IL-1RAcP-like_ig"/>
</dbReference>
<evidence type="ECO:0000256" key="10">
    <source>
        <dbReference type="ARBA" id="ARBA00023157"/>
    </source>
</evidence>
<dbReference type="Ensembl" id="ENSACAT00000041407.1">
    <property type="protein sequence ID" value="ENSACAP00000034256.1"/>
    <property type="gene ID" value="ENSACAG00000000773.4"/>
</dbReference>
<dbReference type="SUPFAM" id="SSF52200">
    <property type="entry name" value="Toll/Interleukin receptor TIR domain"/>
    <property type="match status" value="1"/>
</dbReference>
<keyword evidence="8" id="KW-0520">NAD</keyword>
<dbReference type="InterPro" id="IPR003599">
    <property type="entry name" value="Ig_sub"/>
</dbReference>
<feature type="domain" description="Ig-like" evidence="18">
    <location>
        <begin position="246"/>
        <end position="352"/>
    </location>
</feature>
<dbReference type="GO" id="GO:0016787">
    <property type="term" value="F:hydrolase activity"/>
    <property type="evidence" value="ECO:0007669"/>
    <property type="project" value="UniProtKB-KW"/>
</dbReference>
<dbReference type="SUPFAM" id="SSF48726">
    <property type="entry name" value="Immunoglobulin"/>
    <property type="match status" value="2"/>
</dbReference>
<evidence type="ECO:0000256" key="4">
    <source>
        <dbReference type="ARBA" id="ARBA00022729"/>
    </source>
</evidence>
<dbReference type="InterPro" id="IPR000157">
    <property type="entry name" value="TIR_dom"/>
</dbReference>
<dbReference type="InterPro" id="IPR036179">
    <property type="entry name" value="Ig-like_dom_sf"/>
</dbReference>
<gene>
    <name evidence="19" type="primary">IL1RAP</name>
</gene>
<keyword evidence="4 16" id="KW-0732">Signal</keyword>
<keyword evidence="6" id="KW-0378">Hydrolase</keyword>
<dbReference type="Proteomes" id="UP000001646">
    <property type="component" value="Unplaced"/>
</dbReference>
<dbReference type="PROSITE" id="PS50835">
    <property type="entry name" value="IG_LIKE"/>
    <property type="match status" value="2"/>
</dbReference>
<dbReference type="Gene3D" id="3.40.50.10140">
    <property type="entry name" value="Toll/interleukin-1 receptor homology (TIR) domain"/>
    <property type="match status" value="1"/>
</dbReference>
<comment type="subcellular location">
    <subcellularLocation>
        <location evidence="1">Membrane</location>
        <topology evidence="1">Single-pass type I membrane protein</topology>
    </subcellularLocation>
</comment>
<comment type="similarity">
    <text evidence="2">Belongs to the interleukin-1 receptor family.</text>
</comment>
<accession>A0A803TGB6</accession>
<dbReference type="GO" id="GO:0016020">
    <property type="term" value="C:membrane"/>
    <property type="evidence" value="ECO:0007669"/>
    <property type="project" value="UniProtKB-SubCell"/>
</dbReference>
<sequence>MKLRCLLLGTLWLCARGFASASERCDDWGVDTMKHKPVYNGEPARIKCPLFEAFLKYNYSTAHSAGLTLIWYWIGRGQDLEEPINFRLPDNHISKEKDTLWFRPALLNDTGNYTCMLRNTTYCSKVAFPLEVVNKDPGSCISQAVKPEEVLLYLSYTNINLTCPDVEGFSPANVQPKFNWFMNCNLVHNFYERRTHGINLTFIIVREMYAADYSCVATYRENGRDFNLTRTFRVKVVAAPYRSTVPQIITPDSRVIYEFKPGVDMSLVCEVHFTFLKDSPQEVWWTIDGRTTDEVTDLKFNVSHTEEPLTVGDVKVTKTLFVSKVTEKDLRRNYTCFAHNNNGTSQMQALVRMKAVVPRYTLELACGLGATVLLVVALTVIYHAYWLELVLFYRAHFGTDETILDGKEYDIYVSYARNAEEEEFVLLTLRGVLENEFGYKLCIFDRDSLPGGNITEAIFDFIQRSRKMVVVLSPDYLLEKSVSMLEFKLGLLCQNHIATRLVVVEYRPLQRSHPNVQQLRESVPFVAWKGERSKRPGSKFWKALRLALPLRSLSAVAGATWNESCSSHSDISPDHVQKKKGRLKGPSAAAGPPPQPQGPAIPVQRGVAPLPRLKVKDHGKPFLACRCCVAYCNENHHKLSGHGQTVAKAKRETQFSRPLAGNLAGRRVSNGEKQPPPSSQPPELGLRHYADLSNNNDFYVL</sequence>
<proteinExistence type="inferred from homology"/>
<feature type="region of interest" description="Disordered" evidence="14">
    <location>
        <begin position="565"/>
        <end position="604"/>
    </location>
</feature>
<dbReference type="FunFam" id="2.60.40.10:FF:000634">
    <property type="entry name" value="Interleukin 1 receptor accessory protein"/>
    <property type="match status" value="1"/>
</dbReference>
<reference evidence="19" key="1">
    <citation type="submission" date="2009-12" db="EMBL/GenBank/DDBJ databases">
        <title>The Genome Sequence of Anolis carolinensis (Green Anole Lizard).</title>
        <authorList>
            <consortium name="The Genome Sequencing Platform"/>
            <person name="Di Palma F."/>
            <person name="Alfoldi J."/>
            <person name="Heiman D."/>
            <person name="Young S."/>
            <person name="Grabherr M."/>
            <person name="Johnson J."/>
            <person name="Lander E.S."/>
            <person name="Lindblad-Toh K."/>
        </authorList>
    </citation>
    <scope>NUCLEOTIDE SEQUENCE [LARGE SCALE GENOMIC DNA]</scope>
    <source>
        <strain evidence="19">JBL SC #1</strain>
    </source>
</reference>
<evidence type="ECO:0000256" key="5">
    <source>
        <dbReference type="ARBA" id="ARBA00022737"/>
    </source>
</evidence>
<dbReference type="GO" id="GO:0007165">
    <property type="term" value="P:signal transduction"/>
    <property type="evidence" value="ECO:0007669"/>
    <property type="project" value="InterPro"/>
</dbReference>
<dbReference type="FunFam" id="2.60.40.10:FF:000462">
    <property type="entry name" value="Interleukin 1 receptor accessory protein"/>
    <property type="match status" value="1"/>
</dbReference>
<dbReference type="OrthoDB" id="9166379at2759"/>
<keyword evidence="12" id="KW-0325">Glycoprotein</keyword>
<keyword evidence="7 15" id="KW-1133">Transmembrane helix</keyword>
<reference evidence="19" key="3">
    <citation type="submission" date="2025-09" db="UniProtKB">
        <authorList>
            <consortium name="Ensembl"/>
        </authorList>
    </citation>
    <scope>IDENTIFICATION</scope>
</reference>
<name>A0A803TGB6_ANOCA</name>
<keyword evidence="9 15" id="KW-0472">Membrane</keyword>
<dbReference type="Gene3D" id="2.60.40.10">
    <property type="entry name" value="Immunoglobulins"/>
    <property type="match status" value="3"/>
</dbReference>
<evidence type="ECO:0000256" key="13">
    <source>
        <dbReference type="ARBA" id="ARBA00023319"/>
    </source>
</evidence>
<dbReference type="SMART" id="SM00255">
    <property type="entry name" value="TIR"/>
    <property type="match status" value="1"/>
</dbReference>
<feature type="transmembrane region" description="Helical" evidence="15">
    <location>
        <begin position="367"/>
        <end position="387"/>
    </location>
</feature>
<evidence type="ECO:0000256" key="11">
    <source>
        <dbReference type="ARBA" id="ARBA00023170"/>
    </source>
</evidence>
<evidence type="ECO:0000256" key="2">
    <source>
        <dbReference type="ARBA" id="ARBA00009752"/>
    </source>
</evidence>
<evidence type="ECO:0000256" key="9">
    <source>
        <dbReference type="ARBA" id="ARBA00023136"/>
    </source>
</evidence>
<feature type="domain" description="Ig-like" evidence="18">
    <location>
        <begin position="41"/>
        <end position="127"/>
    </location>
</feature>
<evidence type="ECO:0000259" key="18">
    <source>
        <dbReference type="PROSITE" id="PS50835"/>
    </source>
</evidence>
<dbReference type="InterPro" id="IPR013783">
    <property type="entry name" value="Ig-like_fold"/>
</dbReference>
<dbReference type="AlphaFoldDB" id="A0A803TGB6"/>
<evidence type="ECO:0000256" key="7">
    <source>
        <dbReference type="ARBA" id="ARBA00022989"/>
    </source>
</evidence>
<dbReference type="InterPro" id="IPR035897">
    <property type="entry name" value="Toll_tir_struct_dom_sf"/>
</dbReference>
<evidence type="ECO:0000256" key="1">
    <source>
        <dbReference type="ARBA" id="ARBA00004479"/>
    </source>
</evidence>
<dbReference type="GeneTree" id="ENSGT01150000286976"/>
<evidence type="ECO:0000256" key="14">
    <source>
        <dbReference type="SAM" id="MobiDB-lite"/>
    </source>
</evidence>
<evidence type="ECO:0000256" key="12">
    <source>
        <dbReference type="ARBA" id="ARBA00023180"/>
    </source>
</evidence>
<evidence type="ECO:0000256" key="8">
    <source>
        <dbReference type="ARBA" id="ARBA00023027"/>
    </source>
</evidence>
<keyword evidence="10" id="KW-1015">Disulfide bond</keyword>
<keyword evidence="11" id="KW-0675">Receptor</keyword>
<evidence type="ECO:0000256" key="15">
    <source>
        <dbReference type="SAM" id="Phobius"/>
    </source>
</evidence>
<evidence type="ECO:0000259" key="17">
    <source>
        <dbReference type="PROSITE" id="PS50104"/>
    </source>
</evidence>